<accession>A0ACB8QJN1</accession>
<name>A0ACB8QJN1_9AGAM</name>
<organism evidence="1 2">
    <name type="scientific">Vararia minispora EC-137</name>
    <dbReference type="NCBI Taxonomy" id="1314806"/>
    <lineage>
        <taxon>Eukaryota</taxon>
        <taxon>Fungi</taxon>
        <taxon>Dikarya</taxon>
        <taxon>Basidiomycota</taxon>
        <taxon>Agaricomycotina</taxon>
        <taxon>Agaricomycetes</taxon>
        <taxon>Russulales</taxon>
        <taxon>Lachnocladiaceae</taxon>
        <taxon>Vararia</taxon>
    </lineage>
</organism>
<keyword evidence="2" id="KW-1185">Reference proteome</keyword>
<protein>
    <submittedName>
        <fullName evidence="1">Uncharacterized protein</fullName>
    </submittedName>
</protein>
<sequence length="62" mass="6970">MAYKEGERVEYRPVGGQSDNVSHTTGTIISVFQEDGVSKYIIRNDNTGKETTYQEMNLVGRV</sequence>
<evidence type="ECO:0000313" key="2">
    <source>
        <dbReference type="Proteomes" id="UP000814128"/>
    </source>
</evidence>
<dbReference type="EMBL" id="MU273563">
    <property type="protein sequence ID" value="KAI0031928.1"/>
    <property type="molecule type" value="Genomic_DNA"/>
</dbReference>
<reference evidence="1" key="2">
    <citation type="journal article" date="2022" name="New Phytol.">
        <title>Evolutionary transition to the ectomycorrhizal habit in the genomes of a hyperdiverse lineage of mushroom-forming fungi.</title>
        <authorList>
            <person name="Looney B."/>
            <person name="Miyauchi S."/>
            <person name="Morin E."/>
            <person name="Drula E."/>
            <person name="Courty P.E."/>
            <person name="Kohler A."/>
            <person name="Kuo A."/>
            <person name="LaButti K."/>
            <person name="Pangilinan J."/>
            <person name="Lipzen A."/>
            <person name="Riley R."/>
            <person name="Andreopoulos W."/>
            <person name="He G."/>
            <person name="Johnson J."/>
            <person name="Nolan M."/>
            <person name="Tritt A."/>
            <person name="Barry K.W."/>
            <person name="Grigoriev I.V."/>
            <person name="Nagy L.G."/>
            <person name="Hibbett D."/>
            <person name="Henrissat B."/>
            <person name="Matheny P.B."/>
            <person name="Labbe J."/>
            <person name="Martin F.M."/>
        </authorList>
    </citation>
    <scope>NUCLEOTIDE SEQUENCE</scope>
    <source>
        <strain evidence="1">EC-137</strain>
    </source>
</reference>
<evidence type="ECO:0000313" key="1">
    <source>
        <dbReference type="EMBL" id="KAI0031928.1"/>
    </source>
</evidence>
<comment type="caution">
    <text evidence="1">The sequence shown here is derived from an EMBL/GenBank/DDBJ whole genome shotgun (WGS) entry which is preliminary data.</text>
</comment>
<gene>
    <name evidence="1" type="ORF">K488DRAFT_86368</name>
</gene>
<proteinExistence type="predicted"/>
<dbReference type="Proteomes" id="UP000814128">
    <property type="component" value="Unassembled WGS sequence"/>
</dbReference>
<reference evidence="1" key="1">
    <citation type="submission" date="2021-02" db="EMBL/GenBank/DDBJ databases">
        <authorList>
            <consortium name="DOE Joint Genome Institute"/>
            <person name="Ahrendt S."/>
            <person name="Looney B.P."/>
            <person name="Miyauchi S."/>
            <person name="Morin E."/>
            <person name="Drula E."/>
            <person name="Courty P.E."/>
            <person name="Chicoki N."/>
            <person name="Fauchery L."/>
            <person name="Kohler A."/>
            <person name="Kuo A."/>
            <person name="Labutti K."/>
            <person name="Pangilinan J."/>
            <person name="Lipzen A."/>
            <person name="Riley R."/>
            <person name="Andreopoulos W."/>
            <person name="He G."/>
            <person name="Johnson J."/>
            <person name="Barry K.W."/>
            <person name="Grigoriev I.V."/>
            <person name="Nagy L."/>
            <person name="Hibbett D."/>
            <person name="Henrissat B."/>
            <person name="Matheny P.B."/>
            <person name="Labbe J."/>
            <person name="Martin F."/>
        </authorList>
    </citation>
    <scope>NUCLEOTIDE SEQUENCE</scope>
    <source>
        <strain evidence="1">EC-137</strain>
    </source>
</reference>